<dbReference type="EMBL" id="FRAS01000025">
    <property type="protein sequence ID" value="SHL92342.1"/>
    <property type="molecule type" value="Genomic_DNA"/>
</dbReference>
<proteinExistence type="predicted"/>
<organism evidence="1 2">
    <name type="scientific">Hymenobacter psychrotolerans DSM 18569</name>
    <dbReference type="NCBI Taxonomy" id="1121959"/>
    <lineage>
        <taxon>Bacteria</taxon>
        <taxon>Pseudomonadati</taxon>
        <taxon>Bacteroidota</taxon>
        <taxon>Cytophagia</taxon>
        <taxon>Cytophagales</taxon>
        <taxon>Hymenobacteraceae</taxon>
        <taxon>Hymenobacter</taxon>
    </lineage>
</organism>
<dbReference type="AlphaFoldDB" id="A0A1M7EKL0"/>
<protein>
    <submittedName>
        <fullName evidence="1">Uncharacterized protein</fullName>
    </submittedName>
</protein>
<reference evidence="2" key="1">
    <citation type="submission" date="2016-11" db="EMBL/GenBank/DDBJ databases">
        <authorList>
            <person name="Varghese N."/>
            <person name="Submissions S."/>
        </authorList>
    </citation>
    <scope>NUCLEOTIDE SEQUENCE [LARGE SCALE GENOMIC DNA]</scope>
    <source>
        <strain evidence="2">DSM 18569</strain>
    </source>
</reference>
<accession>A0A1M7EKL0</accession>
<keyword evidence="2" id="KW-1185">Reference proteome</keyword>
<sequence>MAVSVPIDHFTTEPLPLEKARAWLALVLNHPAFSAERQQKAGQLMAATSDARQVCRWAVLALMESERWEDAVLLREEASRGGRSSFPRCCH</sequence>
<dbReference type="STRING" id="1121959.SAMN02746009_03640"/>
<dbReference type="RefSeq" id="WP_073288189.1">
    <property type="nucleotide sequence ID" value="NZ_FRAS01000025.1"/>
</dbReference>
<evidence type="ECO:0000313" key="2">
    <source>
        <dbReference type="Proteomes" id="UP000183947"/>
    </source>
</evidence>
<gene>
    <name evidence="1" type="ORF">SAMN02746009_03640</name>
</gene>
<dbReference type="Proteomes" id="UP000183947">
    <property type="component" value="Unassembled WGS sequence"/>
</dbReference>
<evidence type="ECO:0000313" key="1">
    <source>
        <dbReference type="EMBL" id="SHL92342.1"/>
    </source>
</evidence>
<name>A0A1M7EKL0_9BACT</name>